<dbReference type="InterPro" id="IPR029058">
    <property type="entry name" value="AB_hydrolase_fold"/>
</dbReference>
<keyword evidence="3" id="KW-1185">Reference proteome</keyword>
<protein>
    <submittedName>
        <fullName evidence="2">Alpha/beta fold hydrolase</fullName>
    </submittedName>
</protein>
<evidence type="ECO:0000313" key="2">
    <source>
        <dbReference type="EMBL" id="MEY1661500.1"/>
    </source>
</evidence>
<sequence>MPTAERTWVTDDGYPLVTQHYLPPNAQPWGALAVGGALGVPTRLYRHLAEYLAQAGLLVVTFHYRGTESDTAARERIRMADWGRRDIDAVLRHLRNENPALPQFYLGHSIGGQLLGLAPAAAALRATVMVGASFPNWRFWPLPTRVQMAALFNAVLPAAARLPSFPGARLGLGPAPLPGRAIQDWCRWCTSDGYLLNPRFELHAEQRYAALDWPLISYHFSDDKLVPMPALEALYRAYAGAALHRRHLTPTHGSIGHMGFFHPTQGAEYWPGLVKDLRRWAQD</sequence>
<dbReference type="EMBL" id="JBGCUO010000001">
    <property type="protein sequence ID" value="MEY1661500.1"/>
    <property type="molecule type" value="Genomic_DNA"/>
</dbReference>
<evidence type="ECO:0000259" key="1">
    <source>
        <dbReference type="Pfam" id="PF12146"/>
    </source>
</evidence>
<gene>
    <name evidence="2" type="ORF">AB5I84_04975</name>
</gene>
<dbReference type="RefSeq" id="WP_369454753.1">
    <property type="nucleotide sequence ID" value="NZ_JBGCUO010000001.1"/>
</dbReference>
<evidence type="ECO:0000313" key="3">
    <source>
        <dbReference type="Proteomes" id="UP001562065"/>
    </source>
</evidence>
<feature type="domain" description="Serine aminopeptidase S33" evidence="1">
    <location>
        <begin position="43"/>
        <end position="157"/>
    </location>
</feature>
<keyword evidence="2" id="KW-0378">Hydrolase</keyword>
<dbReference type="Proteomes" id="UP001562065">
    <property type="component" value="Unassembled WGS sequence"/>
</dbReference>
<name>A0ABV4AIN5_9GAMM</name>
<dbReference type="Gene3D" id="3.40.50.1820">
    <property type="entry name" value="alpha/beta hydrolase"/>
    <property type="match status" value="1"/>
</dbReference>
<proteinExistence type="predicted"/>
<dbReference type="InterPro" id="IPR017208">
    <property type="entry name" value="UCP037442_abhydr"/>
</dbReference>
<dbReference type="GO" id="GO:0016787">
    <property type="term" value="F:hydrolase activity"/>
    <property type="evidence" value="ECO:0007669"/>
    <property type="project" value="UniProtKB-KW"/>
</dbReference>
<organism evidence="2 3">
    <name type="scientific">Isoalcanivorax beigongshangi</name>
    <dbReference type="NCBI Taxonomy" id="3238810"/>
    <lineage>
        <taxon>Bacteria</taxon>
        <taxon>Pseudomonadati</taxon>
        <taxon>Pseudomonadota</taxon>
        <taxon>Gammaproteobacteria</taxon>
        <taxon>Oceanospirillales</taxon>
        <taxon>Alcanivoracaceae</taxon>
        <taxon>Isoalcanivorax</taxon>
    </lineage>
</organism>
<accession>A0ABV4AIN5</accession>
<dbReference type="PIRSF" id="PIRSF037442">
    <property type="entry name" value="UCP037442_abhydr"/>
    <property type="match status" value="1"/>
</dbReference>
<dbReference type="Pfam" id="PF12146">
    <property type="entry name" value="Hydrolase_4"/>
    <property type="match status" value="1"/>
</dbReference>
<dbReference type="SUPFAM" id="SSF53474">
    <property type="entry name" value="alpha/beta-Hydrolases"/>
    <property type="match status" value="1"/>
</dbReference>
<dbReference type="InterPro" id="IPR022742">
    <property type="entry name" value="Hydrolase_4"/>
</dbReference>
<reference evidence="2 3" key="1">
    <citation type="submission" date="2024-07" db="EMBL/GenBank/DDBJ databases">
        <authorList>
            <person name="Ren Q."/>
        </authorList>
    </citation>
    <scope>NUCLEOTIDE SEQUENCE [LARGE SCALE GENOMIC DNA]</scope>
    <source>
        <strain evidence="2 3">REN37</strain>
    </source>
</reference>
<comment type="caution">
    <text evidence="2">The sequence shown here is derived from an EMBL/GenBank/DDBJ whole genome shotgun (WGS) entry which is preliminary data.</text>
</comment>